<keyword evidence="4 5" id="KW-0539">Nucleus</keyword>
<proteinExistence type="predicted"/>
<keyword evidence="3 5" id="KW-0371">Homeobox</keyword>
<dbReference type="GO" id="GO:0005634">
    <property type="term" value="C:nucleus"/>
    <property type="evidence" value="ECO:0007669"/>
    <property type="project" value="UniProtKB-SubCell"/>
</dbReference>
<feature type="non-terminal residue" evidence="8">
    <location>
        <position position="1"/>
    </location>
</feature>
<evidence type="ECO:0000256" key="2">
    <source>
        <dbReference type="ARBA" id="ARBA00023125"/>
    </source>
</evidence>
<dbReference type="InterPro" id="IPR051306">
    <property type="entry name" value="Homeobox_regulator"/>
</dbReference>
<dbReference type="InterPro" id="IPR001356">
    <property type="entry name" value="HD"/>
</dbReference>
<sequence>TLQRETWKGKIVYSQSQKDTLQAWFQRDPHPDKAAREQLAKEIGVPASKIQSWFRKQRAKQRQLMSGCRLGQDQTQDHTQPQCWCQEYIPSEDQIFVTRTQRSKLIQAFKRNPFPDVDTRKKLAKQTGIRESRIQTWFQNHRSLYPEHSKREPVDFSLGGLNRRPDLTVQQHQINLSSLPDRFPPFPSSNGFSRNQTFLPAHLPSHESPVPQDPFWVCVSQGPNVTVMQPTQAVQEGKDSDQCLTLRNHLLLLSTQGEDFSDTQIPFWPQYQEKDQNHKEDTGTGVQLKNYWQPQPEHKQQSWDLDPEIDIAYIVQQWDQICQALIAEWDPLKGTH</sequence>
<gene>
    <name evidence="8" type="ORF">WCI35_030476</name>
</gene>
<evidence type="ECO:0000259" key="7">
    <source>
        <dbReference type="PROSITE" id="PS50071"/>
    </source>
</evidence>
<feature type="DNA-binding region" description="Homeobox" evidence="5">
    <location>
        <begin position="6"/>
        <end position="65"/>
    </location>
</feature>
<comment type="caution">
    <text evidence="8">The sequence shown here is derived from an EMBL/GenBank/DDBJ whole genome shotgun (WGS) entry which is preliminary data.</text>
</comment>
<keyword evidence="9" id="KW-1185">Reference proteome</keyword>
<reference evidence="8 9" key="1">
    <citation type="journal article" date="2024" name="G3 (Bethesda)">
        <title>A hybrid genome assembly of the endangered aye-aye (Daubentonia madagascariensis).</title>
        <authorList>
            <person name="Versoza C.J."/>
            <person name="Pfeifer S.P."/>
        </authorList>
    </citation>
    <scope>NUCLEOTIDE SEQUENCE [LARGE SCALE GENOMIC DNA]</scope>
    <source>
        <strain evidence="8">6821</strain>
    </source>
</reference>
<dbReference type="GO" id="GO:0003677">
    <property type="term" value="F:DNA binding"/>
    <property type="evidence" value="ECO:0007669"/>
    <property type="project" value="UniProtKB-UniRule"/>
</dbReference>
<dbReference type="Gene3D" id="1.10.10.60">
    <property type="entry name" value="Homeodomain-like"/>
    <property type="match status" value="2"/>
</dbReference>
<evidence type="ECO:0000256" key="4">
    <source>
        <dbReference type="ARBA" id="ARBA00023242"/>
    </source>
</evidence>
<evidence type="ECO:0000256" key="1">
    <source>
        <dbReference type="ARBA" id="ARBA00004123"/>
    </source>
</evidence>
<dbReference type="InterPro" id="IPR009057">
    <property type="entry name" value="Homeodomain-like_sf"/>
</dbReference>
<dbReference type="PANTHER" id="PTHR46123:SF5">
    <property type="entry name" value="DOUBLE HOMEOBOX PROTEIN B"/>
    <property type="match status" value="1"/>
</dbReference>
<dbReference type="Pfam" id="PF00046">
    <property type="entry name" value="Homeodomain"/>
    <property type="match status" value="2"/>
</dbReference>
<dbReference type="PROSITE" id="PS50071">
    <property type="entry name" value="HOMEOBOX_2"/>
    <property type="match status" value="2"/>
</dbReference>
<keyword evidence="2 5" id="KW-0238">DNA-binding</keyword>
<dbReference type="EMBL" id="JBFSEQ010000013">
    <property type="protein sequence ID" value="KAL2762111.1"/>
    <property type="molecule type" value="Genomic_DNA"/>
</dbReference>
<dbReference type="AlphaFoldDB" id="A0ABD2D6C6"/>
<protein>
    <submittedName>
        <fullName evidence="8">Double homeobox protein B isoform 1</fullName>
    </submittedName>
</protein>
<accession>A0ABD2D6C6</accession>
<comment type="subcellular location">
    <subcellularLocation>
        <location evidence="1 5 6">Nucleus</location>
    </subcellularLocation>
</comment>
<dbReference type="Proteomes" id="UP001610411">
    <property type="component" value="Unassembled WGS sequence"/>
</dbReference>
<feature type="domain" description="Homeobox" evidence="7">
    <location>
        <begin position="97"/>
        <end position="148"/>
    </location>
</feature>
<evidence type="ECO:0000256" key="6">
    <source>
        <dbReference type="RuleBase" id="RU000682"/>
    </source>
</evidence>
<evidence type="ECO:0000313" key="9">
    <source>
        <dbReference type="Proteomes" id="UP001610411"/>
    </source>
</evidence>
<feature type="DNA-binding region" description="Homeobox" evidence="5">
    <location>
        <begin position="99"/>
        <end position="149"/>
    </location>
</feature>
<dbReference type="PANTHER" id="PTHR46123">
    <property type="entry name" value="MIX-TYPE HOMEOBOX GENE 1-RELATED"/>
    <property type="match status" value="1"/>
</dbReference>
<organism evidence="8 9">
    <name type="scientific">Daubentonia madagascariensis</name>
    <name type="common">Aye-aye</name>
    <name type="synonym">Sciurus madagascariensis</name>
    <dbReference type="NCBI Taxonomy" id="31869"/>
    <lineage>
        <taxon>Eukaryota</taxon>
        <taxon>Metazoa</taxon>
        <taxon>Chordata</taxon>
        <taxon>Craniata</taxon>
        <taxon>Vertebrata</taxon>
        <taxon>Euteleostomi</taxon>
        <taxon>Mammalia</taxon>
        <taxon>Eutheria</taxon>
        <taxon>Euarchontoglires</taxon>
        <taxon>Primates</taxon>
        <taxon>Strepsirrhini</taxon>
        <taxon>Chiromyiformes</taxon>
        <taxon>Daubentoniidae</taxon>
        <taxon>Daubentonia</taxon>
    </lineage>
</organism>
<evidence type="ECO:0000256" key="3">
    <source>
        <dbReference type="ARBA" id="ARBA00023155"/>
    </source>
</evidence>
<dbReference type="SMART" id="SM00389">
    <property type="entry name" value="HOX"/>
    <property type="match status" value="2"/>
</dbReference>
<name>A0ABD2D6C6_DAUMA</name>
<dbReference type="CDD" id="cd00086">
    <property type="entry name" value="homeodomain"/>
    <property type="match status" value="2"/>
</dbReference>
<dbReference type="SUPFAM" id="SSF46689">
    <property type="entry name" value="Homeodomain-like"/>
    <property type="match status" value="2"/>
</dbReference>
<evidence type="ECO:0000313" key="8">
    <source>
        <dbReference type="EMBL" id="KAL2762111.1"/>
    </source>
</evidence>
<feature type="domain" description="Homeobox" evidence="7">
    <location>
        <begin position="4"/>
        <end position="64"/>
    </location>
</feature>
<evidence type="ECO:0000256" key="5">
    <source>
        <dbReference type="PROSITE-ProRule" id="PRU00108"/>
    </source>
</evidence>